<feature type="compositionally biased region" description="Low complexity" evidence="2">
    <location>
        <begin position="459"/>
        <end position="471"/>
    </location>
</feature>
<dbReference type="SUPFAM" id="SSF50978">
    <property type="entry name" value="WD40 repeat-like"/>
    <property type="match status" value="1"/>
</dbReference>
<feature type="region of interest" description="Disordered" evidence="2">
    <location>
        <begin position="750"/>
        <end position="816"/>
    </location>
</feature>
<protein>
    <submittedName>
        <fullName evidence="3">Uncharacterized protein</fullName>
    </submittedName>
</protein>
<dbReference type="SMART" id="SM01167">
    <property type="entry name" value="DUF1900"/>
    <property type="match status" value="2"/>
</dbReference>
<feature type="compositionally biased region" description="Low complexity" evidence="2">
    <location>
        <begin position="432"/>
        <end position="446"/>
    </location>
</feature>
<dbReference type="AlphaFoldDB" id="A0A427YJC5"/>
<feature type="compositionally biased region" description="Low complexity" evidence="2">
    <location>
        <begin position="750"/>
        <end position="774"/>
    </location>
</feature>
<dbReference type="Pfam" id="PF16300">
    <property type="entry name" value="WD40_4"/>
    <property type="match status" value="2"/>
</dbReference>
<comment type="similarity">
    <text evidence="1">Belongs to the WD repeat coronin family.</text>
</comment>
<keyword evidence="4" id="KW-1185">Reference proteome</keyword>
<dbReference type="InterPro" id="IPR015943">
    <property type="entry name" value="WD40/YVTN_repeat-like_dom_sf"/>
</dbReference>
<feature type="compositionally biased region" description="Basic and acidic residues" evidence="2">
    <location>
        <begin position="1234"/>
        <end position="1256"/>
    </location>
</feature>
<reference evidence="3 4" key="1">
    <citation type="submission" date="2018-11" db="EMBL/GenBank/DDBJ databases">
        <title>Genome sequence of Saitozyma podzolica DSM 27192.</title>
        <authorList>
            <person name="Aliyu H."/>
            <person name="Gorte O."/>
            <person name="Ochsenreither K."/>
        </authorList>
    </citation>
    <scope>NUCLEOTIDE SEQUENCE [LARGE SCALE GENOMIC DNA]</scope>
    <source>
        <strain evidence="3 4">DSM 27192</strain>
    </source>
</reference>
<dbReference type="Proteomes" id="UP000279259">
    <property type="component" value="Unassembled WGS sequence"/>
</dbReference>
<dbReference type="SMART" id="SM00320">
    <property type="entry name" value="WD40"/>
    <property type="match status" value="6"/>
</dbReference>
<comment type="caution">
    <text evidence="3">The sequence shown here is derived from an EMBL/GenBank/DDBJ whole genome shotgun (WGS) entry which is preliminary data.</text>
</comment>
<dbReference type="PANTHER" id="PTHR10856:SF20">
    <property type="entry name" value="CORONIN-7"/>
    <property type="match status" value="1"/>
</dbReference>
<dbReference type="EMBL" id="RSCD01000008">
    <property type="protein sequence ID" value="RSH91180.1"/>
    <property type="molecule type" value="Genomic_DNA"/>
</dbReference>
<dbReference type="InterPro" id="IPR015505">
    <property type="entry name" value="Coronin"/>
</dbReference>
<feature type="region of interest" description="Disordered" evidence="2">
    <location>
        <begin position="1214"/>
        <end position="1274"/>
    </location>
</feature>
<organism evidence="3 4">
    <name type="scientific">Saitozyma podzolica</name>
    <dbReference type="NCBI Taxonomy" id="1890683"/>
    <lineage>
        <taxon>Eukaryota</taxon>
        <taxon>Fungi</taxon>
        <taxon>Dikarya</taxon>
        <taxon>Basidiomycota</taxon>
        <taxon>Agaricomycotina</taxon>
        <taxon>Tremellomycetes</taxon>
        <taxon>Tremellales</taxon>
        <taxon>Trimorphomycetaceae</taxon>
        <taxon>Saitozyma</taxon>
    </lineage>
</organism>
<feature type="compositionally biased region" description="Basic and acidic residues" evidence="2">
    <location>
        <begin position="775"/>
        <end position="786"/>
    </location>
</feature>
<feature type="compositionally biased region" description="Low complexity" evidence="2">
    <location>
        <begin position="789"/>
        <end position="815"/>
    </location>
</feature>
<dbReference type="Gene3D" id="2.130.10.10">
    <property type="entry name" value="YVTN repeat-like/Quinoprotein amine dehydrogenase"/>
    <property type="match status" value="2"/>
</dbReference>
<accession>A0A427YJC5</accession>
<evidence type="ECO:0000256" key="1">
    <source>
        <dbReference type="ARBA" id="ARBA00009482"/>
    </source>
</evidence>
<name>A0A427YJC5_9TREE</name>
<dbReference type="SUPFAM" id="SSF117289">
    <property type="entry name" value="Nucleoporin domain"/>
    <property type="match status" value="1"/>
</dbReference>
<dbReference type="PANTHER" id="PTHR10856">
    <property type="entry name" value="CORONIN"/>
    <property type="match status" value="1"/>
</dbReference>
<gene>
    <name evidence="3" type="ORF">EHS25_009479</name>
</gene>
<dbReference type="InterPro" id="IPR027417">
    <property type="entry name" value="P-loop_NTPase"/>
</dbReference>
<dbReference type="Pfam" id="PF00400">
    <property type="entry name" value="WD40"/>
    <property type="match status" value="1"/>
</dbReference>
<feature type="compositionally biased region" description="Polar residues" evidence="2">
    <location>
        <begin position="1214"/>
        <end position="1223"/>
    </location>
</feature>
<dbReference type="OrthoDB" id="347435at2759"/>
<proteinExistence type="inferred from homology"/>
<dbReference type="InterPro" id="IPR036322">
    <property type="entry name" value="WD40_repeat_dom_sf"/>
</dbReference>
<dbReference type="Gene3D" id="3.40.50.300">
    <property type="entry name" value="P-loop containing nucleotide triphosphate hydrolases"/>
    <property type="match status" value="1"/>
</dbReference>
<dbReference type="InterPro" id="IPR001680">
    <property type="entry name" value="WD40_rpt"/>
</dbReference>
<evidence type="ECO:0000256" key="2">
    <source>
        <dbReference type="SAM" id="MobiDB-lite"/>
    </source>
</evidence>
<sequence length="1274" mass="136295">MPPSRFGASKFRNAQPYIPAREAWYRTNLPSSSNSTTSSSTSTFSAEIKTNREWIVTLSLAGELSYRGYDMTGKEGVGVLKVGSGGGVGDWDLSRLEGGTLAIGGLDGSITVYSLPSPGPSPAAPSLRHTIPSSGSAITSLSLHPTTPDLLLASSLSQPVAIYDLSSSSVSLVIQLNAKEPKGMWSAGWSPDGRLVAGVGKSGTCYVWDPRAGGDAITSKTLNLQALKPVRLAWVGDDIFLTSFSKTRNREYSLLSTSASLSTTFSQSVDTSTAPLIPLVDEERRIVHLAGRGDMTLRQIELSGPMGFQESLHPLPHPLASAGLALASPTTLPVMNAQIATLLVPVVDKDGDAILPLGIRVPRRQLLDYHEDLYPDVLGTVPEQTTEEWLKGEDRLPLPISLDPSRRGSWEAELARRSQAVAETSPALKAVSATTATPSSASTLAPDFKPSNESVHPVSAPTPAPDSTTTPLIPEPQSSSTSVPAPFAEPESTSSTRYKARIITEHIVEQLEVHRTQGKSGPLMVGLQGPQGCGKTTLCDGLLSYLAEAPRDLKVAVLSLDDLYRTNAGLKDIARKHHNNQLLSGRGPPGTHDVALAASILDAVKSINDAPDRVVHLPIFDKSLCNGEGDRSETTVDVQGPLDIFILEGWSMGFAPLSEDDLTARFASGKNAEKDPYFTAHSLASLSELNDYLDEFASTVYPHFETIVAIEPTDYENVFRWRLEQEQAMKAKNGGKGMADEQVRAFVESTAPASKTTVPTTTSISPSTATAPAAKTEKTPEPRELSQEPAATPTSQPASTAAPAAKPSPPGSAASFNPSWSRKFLGAKAPLIPSYDSLPPLATLRPDSLILKATPYVAFFPIQGTGGRLCVHPLAKKGRMKLGGEGYLSSGVEIVDFAVELLPAGRVAVAGEDGAVRVWRVAQTGVEGVGPEAEQVLKGKGIDKIAQVEFHPTARDLLVVGSNDSGTSAIRFFDLASGNETKVCHLDAKGIFNFSWSPKDDRLAISTKDGHVLVLDPRDPSSAISGPAHDSPRSFQLEWIDDTHLISVGFSRGSQRKINLYNIGAEVKTISSVLVDISPSVLFARYDPDTCILYVWGKGERVIQAYEIHPDANEPIAKLPSYTAGEAQVGVCVLPKRTVDVKKVEVAKVLRLTGKTMEEVSFSIPRNKPDFFQDDIYIDTLDVETPVTSAADWLAGANPAPARRSLKPVDMTPLSQAPKTTSAAKAKFVPAKDVMSEDEKKRREMDALFAKAKADESSDDEPQRGGLDPPDDDW</sequence>
<dbReference type="SUPFAM" id="SSF52540">
    <property type="entry name" value="P-loop containing nucleoside triphosphate hydrolases"/>
    <property type="match status" value="1"/>
</dbReference>
<evidence type="ECO:0000313" key="3">
    <source>
        <dbReference type="EMBL" id="RSH91180.1"/>
    </source>
</evidence>
<feature type="region of interest" description="Disordered" evidence="2">
    <location>
        <begin position="421"/>
        <end position="498"/>
    </location>
</feature>
<evidence type="ECO:0000313" key="4">
    <source>
        <dbReference type="Proteomes" id="UP000279259"/>
    </source>
</evidence>